<sequence>MCAHFDGTHASRGLGGHRGAPSTSEQLLELKERVRRMQVQLAERAAQRSQVSSVSPPPRPVSPYAQAPHVPHVPRRNHSDFSRPRDYPSRREARDDRPWHGSDHAYSEERDPVRAPPDSRYTSHSRRYHPPRRHEGREVREERRSHSPARGPPLDESFEAFGGGQQLASTYQSSHVSRVSQQSAKKGPKAPPPTGTQMRRVMGGDDQDDLNSPSPHSSHYDRSDVESPAQDRSPQPYRIPATRRPRPPPQRPPSPPSPSPSPAPVVYGERRQMMGERVSGPSHVSYVSKVSSRATPTTRASTGPIGRQMEGLSHVGRGKERLPAVRERDEPHRDRRDLEKPRLSTMKLRLMERAGVHNAAKVISALYDPSPRELPYPVSGAYPLSGSSHSPTPQSRQHSPSPSHVPHYHRRHDDAQGSPNYVSYHHHLGRKAAQWTDRGRAAAARSDGVSPISGLSDQAMYGTHVDVLEQQDQDIDDHPIAIADHRHIEREHQVVIRVRTDDRSNGSRPAEKVKPTATPREEDEPGATTKSAAQQQTTPTAAVDKPPWRAFYTALGRLVFHWTDSEADHEVGGQVCVQVSIVLLLAAFAFMIALFIVFIVRDQKD</sequence>
<feature type="compositionally biased region" description="Low complexity" evidence="1">
    <location>
        <begin position="291"/>
        <end position="302"/>
    </location>
</feature>
<evidence type="ECO:0000256" key="1">
    <source>
        <dbReference type="SAM" id="MobiDB-lite"/>
    </source>
</evidence>
<feature type="transmembrane region" description="Helical" evidence="2">
    <location>
        <begin position="579"/>
        <end position="600"/>
    </location>
</feature>
<keyword evidence="2" id="KW-0472">Membrane</keyword>
<feature type="compositionally biased region" description="Basic and acidic residues" evidence="1">
    <location>
        <begin position="133"/>
        <end position="145"/>
    </location>
</feature>
<protein>
    <submittedName>
        <fullName evidence="3">Uncharacterized protein</fullName>
    </submittedName>
</protein>
<evidence type="ECO:0000256" key="2">
    <source>
        <dbReference type="SAM" id="Phobius"/>
    </source>
</evidence>
<keyword evidence="2" id="KW-0812">Transmembrane</keyword>
<dbReference type="VEuPathDB" id="CryptoDB:Vbra_3333"/>
<feature type="compositionally biased region" description="Basic and acidic residues" evidence="1">
    <location>
        <begin position="317"/>
        <end position="341"/>
    </location>
</feature>
<dbReference type="AlphaFoldDB" id="A0A0G4G8P0"/>
<feature type="compositionally biased region" description="Basic and acidic residues" evidence="1">
    <location>
        <begin position="77"/>
        <end position="113"/>
    </location>
</feature>
<evidence type="ECO:0000313" key="3">
    <source>
        <dbReference type="EMBL" id="CEM25180.1"/>
    </source>
</evidence>
<keyword evidence="2" id="KW-1133">Transmembrane helix</keyword>
<name>A0A0G4G8P0_VITBC</name>
<feature type="compositionally biased region" description="Low complexity" evidence="1">
    <location>
        <begin position="172"/>
        <end position="185"/>
    </location>
</feature>
<feature type="region of interest" description="Disordered" evidence="1">
    <location>
        <begin position="1"/>
        <end position="341"/>
    </location>
</feature>
<dbReference type="EMBL" id="CDMY01000592">
    <property type="protein sequence ID" value="CEM25180.1"/>
    <property type="molecule type" value="Genomic_DNA"/>
</dbReference>
<feature type="region of interest" description="Disordered" evidence="1">
    <location>
        <begin position="493"/>
        <end position="543"/>
    </location>
</feature>
<dbReference type="InParanoid" id="A0A0G4G8P0"/>
<feature type="compositionally biased region" description="Basic and acidic residues" evidence="1">
    <location>
        <begin position="493"/>
        <end position="514"/>
    </location>
</feature>
<feature type="compositionally biased region" description="Basic residues" evidence="1">
    <location>
        <begin position="123"/>
        <end position="132"/>
    </location>
</feature>
<feature type="compositionally biased region" description="Low complexity" evidence="1">
    <location>
        <begin position="527"/>
        <end position="542"/>
    </location>
</feature>
<feature type="compositionally biased region" description="Pro residues" evidence="1">
    <location>
        <begin position="247"/>
        <end position="263"/>
    </location>
</feature>
<keyword evidence="4" id="KW-1185">Reference proteome</keyword>
<organism evidence="3 4">
    <name type="scientific">Vitrella brassicaformis (strain CCMP3155)</name>
    <dbReference type="NCBI Taxonomy" id="1169540"/>
    <lineage>
        <taxon>Eukaryota</taxon>
        <taxon>Sar</taxon>
        <taxon>Alveolata</taxon>
        <taxon>Colpodellida</taxon>
        <taxon>Vitrellaceae</taxon>
        <taxon>Vitrella</taxon>
    </lineage>
</organism>
<feature type="compositionally biased region" description="Low complexity" evidence="1">
    <location>
        <begin position="387"/>
        <end position="405"/>
    </location>
</feature>
<dbReference type="Proteomes" id="UP000041254">
    <property type="component" value="Unassembled WGS sequence"/>
</dbReference>
<reference evidence="3 4" key="1">
    <citation type="submission" date="2014-11" db="EMBL/GenBank/DDBJ databases">
        <authorList>
            <person name="Zhu J."/>
            <person name="Qi W."/>
            <person name="Song R."/>
        </authorList>
    </citation>
    <scope>NUCLEOTIDE SEQUENCE [LARGE SCALE GENOMIC DNA]</scope>
</reference>
<accession>A0A0G4G8P0</accession>
<feature type="region of interest" description="Disordered" evidence="1">
    <location>
        <begin position="378"/>
        <end position="452"/>
    </location>
</feature>
<proteinExistence type="predicted"/>
<gene>
    <name evidence="3" type="ORF">Vbra_3333</name>
</gene>
<evidence type="ECO:0000313" key="4">
    <source>
        <dbReference type="Proteomes" id="UP000041254"/>
    </source>
</evidence>